<protein>
    <submittedName>
        <fullName evidence="2">Uncharacterized protein</fullName>
    </submittedName>
</protein>
<dbReference type="AlphaFoldDB" id="A0A9P1E0V1"/>
<gene>
    <name evidence="2" type="ORF">CEURO_LOCUS3594</name>
</gene>
<dbReference type="EMBL" id="CAMAPE010000005">
    <property type="protein sequence ID" value="CAH9070269.1"/>
    <property type="molecule type" value="Genomic_DNA"/>
</dbReference>
<evidence type="ECO:0000256" key="1">
    <source>
        <dbReference type="SAM" id="Phobius"/>
    </source>
</evidence>
<feature type="transmembrane region" description="Helical" evidence="1">
    <location>
        <begin position="21"/>
        <end position="40"/>
    </location>
</feature>
<accession>A0A9P1E0V1</accession>
<sequence>MCGLTLSCWMITSLADATGHFAFMVGMSCVSSISLYTIFVTERIDFVYIVPLGLFLLFLDASIRSTNGHIPIFPFHTTSPSLPKIGLPTAHRNITLVINLLDL</sequence>
<comment type="caution">
    <text evidence="2">The sequence shown here is derived from an EMBL/GenBank/DDBJ whole genome shotgun (WGS) entry which is preliminary data.</text>
</comment>
<keyword evidence="1" id="KW-1133">Transmembrane helix</keyword>
<proteinExistence type="predicted"/>
<feature type="transmembrane region" description="Helical" evidence="1">
    <location>
        <begin position="46"/>
        <end position="63"/>
    </location>
</feature>
<name>A0A9P1E0V1_CUSEU</name>
<evidence type="ECO:0000313" key="2">
    <source>
        <dbReference type="EMBL" id="CAH9070269.1"/>
    </source>
</evidence>
<dbReference type="Proteomes" id="UP001152484">
    <property type="component" value="Unassembled WGS sequence"/>
</dbReference>
<reference evidence="2" key="1">
    <citation type="submission" date="2022-07" db="EMBL/GenBank/DDBJ databases">
        <authorList>
            <person name="Macas J."/>
            <person name="Novak P."/>
            <person name="Neumann P."/>
        </authorList>
    </citation>
    <scope>NUCLEOTIDE SEQUENCE</scope>
</reference>
<evidence type="ECO:0000313" key="3">
    <source>
        <dbReference type="Proteomes" id="UP001152484"/>
    </source>
</evidence>
<keyword evidence="3" id="KW-1185">Reference proteome</keyword>
<keyword evidence="1" id="KW-0472">Membrane</keyword>
<organism evidence="2 3">
    <name type="scientific">Cuscuta europaea</name>
    <name type="common">European dodder</name>
    <dbReference type="NCBI Taxonomy" id="41803"/>
    <lineage>
        <taxon>Eukaryota</taxon>
        <taxon>Viridiplantae</taxon>
        <taxon>Streptophyta</taxon>
        <taxon>Embryophyta</taxon>
        <taxon>Tracheophyta</taxon>
        <taxon>Spermatophyta</taxon>
        <taxon>Magnoliopsida</taxon>
        <taxon>eudicotyledons</taxon>
        <taxon>Gunneridae</taxon>
        <taxon>Pentapetalae</taxon>
        <taxon>asterids</taxon>
        <taxon>lamiids</taxon>
        <taxon>Solanales</taxon>
        <taxon>Convolvulaceae</taxon>
        <taxon>Cuscuteae</taxon>
        <taxon>Cuscuta</taxon>
        <taxon>Cuscuta subgen. Cuscuta</taxon>
    </lineage>
</organism>
<keyword evidence="1" id="KW-0812">Transmembrane</keyword>